<evidence type="ECO:0000256" key="7">
    <source>
        <dbReference type="SAM" id="MobiDB-lite"/>
    </source>
</evidence>
<dbReference type="Pfam" id="PF00400">
    <property type="entry name" value="WD40"/>
    <property type="match status" value="3"/>
</dbReference>
<dbReference type="InterPro" id="IPR001680">
    <property type="entry name" value="WD40_rpt"/>
</dbReference>
<keyword evidence="2 6" id="KW-0853">WD repeat</keyword>
<comment type="subcellular location">
    <subcellularLocation>
        <location evidence="1">Nucleus</location>
    </subcellularLocation>
</comment>
<feature type="compositionally biased region" description="Acidic residues" evidence="7">
    <location>
        <begin position="109"/>
        <end position="118"/>
    </location>
</feature>
<evidence type="ECO:0000256" key="4">
    <source>
        <dbReference type="ARBA" id="ARBA00023242"/>
    </source>
</evidence>
<dbReference type="InterPro" id="IPR022052">
    <property type="entry name" value="Histone-bd_RBBP4-like_N"/>
</dbReference>
<organism evidence="9">
    <name type="scientific">Panstrongylus megistus</name>
    <dbReference type="NCBI Taxonomy" id="65343"/>
    <lineage>
        <taxon>Eukaryota</taxon>
        <taxon>Metazoa</taxon>
        <taxon>Ecdysozoa</taxon>
        <taxon>Arthropoda</taxon>
        <taxon>Hexapoda</taxon>
        <taxon>Insecta</taxon>
        <taxon>Pterygota</taxon>
        <taxon>Neoptera</taxon>
        <taxon>Paraneoptera</taxon>
        <taxon>Hemiptera</taxon>
        <taxon>Heteroptera</taxon>
        <taxon>Panheteroptera</taxon>
        <taxon>Cimicomorpha</taxon>
        <taxon>Reduviidae</taxon>
        <taxon>Triatominae</taxon>
        <taxon>Panstrongylus</taxon>
    </lineage>
</organism>
<keyword evidence="4" id="KW-0539">Nucleus</keyword>
<evidence type="ECO:0000256" key="1">
    <source>
        <dbReference type="ARBA" id="ARBA00004123"/>
    </source>
</evidence>
<feature type="repeat" description="WD" evidence="6">
    <location>
        <begin position="245"/>
        <end position="280"/>
    </location>
</feature>
<dbReference type="PROSITE" id="PS00678">
    <property type="entry name" value="WD_REPEATS_1"/>
    <property type="match status" value="2"/>
</dbReference>
<dbReference type="Gene3D" id="2.130.10.10">
    <property type="entry name" value="YVTN repeat-like/Quinoprotein amine dehydrogenase"/>
    <property type="match status" value="1"/>
</dbReference>
<protein>
    <recommendedName>
        <fullName evidence="5">Glutamate-rich WD repeat-containing protein 1</fullName>
    </recommendedName>
</protein>
<evidence type="ECO:0000256" key="5">
    <source>
        <dbReference type="ARBA" id="ARBA00040876"/>
    </source>
</evidence>
<reference evidence="9" key="1">
    <citation type="journal article" date="2015" name="J. Med. Entomol.">
        <title>A Deep Insight Into the Sialotranscriptome of the Chagas Disease Vector, Panstrongylus megistus (Hemiptera: Heteroptera).</title>
        <authorList>
            <person name="Ribeiro J.M."/>
            <person name="Schwarz A."/>
            <person name="Francischetti I.M."/>
        </authorList>
    </citation>
    <scope>NUCLEOTIDE SEQUENCE</scope>
    <source>
        <tissue evidence="9">Salivary glands</tissue>
    </source>
</reference>
<dbReference type="Pfam" id="PF12265">
    <property type="entry name" value="CAF1C_H4-bd"/>
    <property type="match status" value="1"/>
</dbReference>
<proteinExistence type="evidence at transcript level"/>
<dbReference type="InterPro" id="IPR036322">
    <property type="entry name" value="WD40_repeat_dom_sf"/>
</dbReference>
<feature type="region of interest" description="Disordered" evidence="7">
    <location>
        <begin position="99"/>
        <end position="118"/>
    </location>
</feature>
<evidence type="ECO:0000256" key="3">
    <source>
        <dbReference type="ARBA" id="ARBA00022737"/>
    </source>
</evidence>
<dbReference type="PANTHER" id="PTHR45903:SF1">
    <property type="entry name" value="GLUTAMATE-RICH WD REPEAT-CONTAINING PROTEIN 1"/>
    <property type="match status" value="1"/>
</dbReference>
<dbReference type="GO" id="GO:0005730">
    <property type="term" value="C:nucleolus"/>
    <property type="evidence" value="ECO:0007669"/>
    <property type="project" value="TreeGrafter"/>
</dbReference>
<dbReference type="SUPFAM" id="SSF50978">
    <property type="entry name" value="WD40 repeat-like"/>
    <property type="match status" value="1"/>
</dbReference>
<dbReference type="InterPro" id="IPR019775">
    <property type="entry name" value="WD40_repeat_CS"/>
</dbReference>
<evidence type="ECO:0000256" key="2">
    <source>
        <dbReference type="ARBA" id="ARBA00022574"/>
    </source>
</evidence>
<dbReference type="PRINTS" id="PR00320">
    <property type="entry name" value="GPROTEINBRPT"/>
</dbReference>
<dbReference type="PROSITE" id="PS50294">
    <property type="entry name" value="WD_REPEATS_REGION"/>
    <property type="match status" value="3"/>
</dbReference>
<feature type="repeat" description="WD" evidence="6">
    <location>
        <begin position="337"/>
        <end position="371"/>
    </location>
</feature>
<dbReference type="PANTHER" id="PTHR45903">
    <property type="entry name" value="GLUTAMATE-RICH WD REPEAT-CONTAINING PROTEIN 1"/>
    <property type="match status" value="1"/>
</dbReference>
<dbReference type="SMART" id="SM00320">
    <property type="entry name" value="WD40"/>
    <property type="match status" value="4"/>
</dbReference>
<dbReference type="PROSITE" id="PS50082">
    <property type="entry name" value="WD_REPEATS_2"/>
    <property type="match status" value="3"/>
</dbReference>
<evidence type="ECO:0000313" key="9">
    <source>
        <dbReference type="EMBL" id="JAC87350.1"/>
    </source>
</evidence>
<evidence type="ECO:0000256" key="6">
    <source>
        <dbReference type="PROSITE-ProRule" id="PRU00221"/>
    </source>
</evidence>
<feature type="region of interest" description="Disordered" evidence="7">
    <location>
        <begin position="1"/>
        <end position="20"/>
    </location>
</feature>
<feature type="compositionally biased region" description="Basic and acidic residues" evidence="7">
    <location>
        <begin position="99"/>
        <end position="108"/>
    </location>
</feature>
<evidence type="ECO:0000259" key="8">
    <source>
        <dbReference type="Pfam" id="PF12265"/>
    </source>
</evidence>
<keyword evidence="3" id="KW-0677">Repeat</keyword>
<dbReference type="InterPro" id="IPR015943">
    <property type="entry name" value="WD40/YVTN_repeat-like_dom_sf"/>
</dbReference>
<dbReference type="InterPro" id="IPR020472">
    <property type="entry name" value="WD40_PAC1"/>
</dbReference>
<dbReference type="AlphaFoldDB" id="A0A069DTY3"/>
<feature type="repeat" description="WD" evidence="6">
    <location>
        <begin position="292"/>
        <end position="333"/>
    </location>
</feature>
<dbReference type="EMBL" id="GBGD01001539">
    <property type="protein sequence ID" value="JAC87350.1"/>
    <property type="molecule type" value="mRNA"/>
</dbReference>
<feature type="domain" description="Histone-binding protein RBBP4-like N-terminal" evidence="8">
    <location>
        <begin position="27"/>
        <end position="94"/>
    </location>
</feature>
<dbReference type="InterPro" id="IPR051972">
    <property type="entry name" value="Glutamate-rich_WD_repeat"/>
</dbReference>
<accession>A0A069DTY3</accession>
<name>A0A069DTY3_9HEMI</name>
<sequence>MSERMEDSDVEENEPKVYLPGRPLKKDELLVHDPSAYLMLHEAQTGAPCLSFDIIPDGDGDNRTEFPLTVYLVAGTQAETPNGNSIIVMKVSNLVKTLKEGDDEKSESSDESDSDDENFITRLPKMETALIRHQGTINRIRTTVTNGRLLAAVWSELGRVTVIDLKQQLLAIADPSLRPAKKKKKKKGVGEPMDPLQVFTGHDDEGYGLDWSSVSKGVLASGDCKSNIFVWLPVEAGWTINSSPLSGHTDSVEDLQWSPNEPNVLASCSVDRTIRIWDTREHGSRACKLTVKDAHKSDINVLTWNRREPFIISGGDDGFLNIWDLRNFETNNPVAILKHHTKSVTTVEWSPHESSIFASGGEDDQIALWDLAVERDDDPNMDPQLKGLPSQLLFIHQGQNDIKELHWHAQVPGLVISTANSGFNFFKTISVE</sequence>
<dbReference type="GO" id="GO:0042254">
    <property type="term" value="P:ribosome biogenesis"/>
    <property type="evidence" value="ECO:0007669"/>
    <property type="project" value="TreeGrafter"/>
</dbReference>